<feature type="compositionally biased region" description="Polar residues" evidence="1">
    <location>
        <begin position="160"/>
        <end position="176"/>
    </location>
</feature>
<feature type="region of interest" description="Disordered" evidence="1">
    <location>
        <begin position="107"/>
        <end position="181"/>
    </location>
</feature>
<evidence type="ECO:0000313" key="3">
    <source>
        <dbReference type="Proteomes" id="UP001302676"/>
    </source>
</evidence>
<proteinExistence type="predicted"/>
<feature type="compositionally biased region" description="Low complexity" evidence="1">
    <location>
        <begin position="144"/>
        <end position="154"/>
    </location>
</feature>
<gene>
    <name evidence="2" type="ORF">C8A04DRAFT_40282</name>
</gene>
<feature type="compositionally biased region" description="Basic and acidic residues" evidence="1">
    <location>
        <begin position="607"/>
        <end position="618"/>
    </location>
</feature>
<sequence length="732" mass="80785">MALTEPRNDAIAVLRRNPGSSRSSSHNTSPTLINNSPRSRENPRFVPTPLLDLNARLNSPPLTPIPNHLLEPVDEEPDTPSSTIVEFGDLGRGNVPSAAQMVERLHRSFSQSWNESPSARSASKPPGGNDDHEGREELRDQSRSRAATSSTPTAQRDRSQSAQRKQTSAKRSNSKSAAERGLADERINRFLQSMPQQGSQVNDVELTEENRSLYQRIAALQRTERELLVENQDLTRKLAAMKQHHERRARQWNEGFRRKEIEHEAKVRELGEQLLDMVGRQAEKLPGMLSNDDISTWFDEQDVAWNKWAITYGHTAGDRLTTGLHPIQLQELCSDVKAFVRMTDSGKLPPEILNGGKEALRTLLNGMLAHLICTDIIASPMWVLTAASLGSLESPGVVPSKPVPGLPGFRMDMNNFGDVAPLRAGPSQTPRSPQFPPPLITSMIPTLGSTASMLGLPLKPEMERLVQMLSDAQDDDPAFPAYHWRANMMRLFADGGFALKDVAAAGRNEAKRMFVESRLNYARKLKERFLGGSARFLLQDQDAAGIEQLESTLGDLIDEALVFSCRLWTRMSPVRLHGWKDLGEKEVKAAAPLVTLCHAQVEVESRRHKAEISKEKQASQDSQTDHTMVMAVQPAVVADTINTSGPKVEVDDDGLVLVWLKARVMLAGPMSVEDEPINAAAEPPAPTEPTLPSSLPNTAPTQQLPVKSPLKNPQDLEVLPSSSFNQPEKAVK</sequence>
<accession>A0AAN6UW34</accession>
<protein>
    <submittedName>
        <fullName evidence="2">Uncharacterized protein</fullName>
    </submittedName>
</protein>
<dbReference type="EMBL" id="MU853643">
    <property type="protein sequence ID" value="KAK4140014.1"/>
    <property type="molecule type" value="Genomic_DNA"/>
</dbReference>
<feature type="compositionally biased region" description="Polar residues" evidence="1">
    <location>
        <begin position="108"/>
        <end position="121"/>
    </location>
</feature>
<dbReference type="Proteomes" id="UP001302676">
    <property type="component" value="Unassembled WGS sequence"/>
</dbReference>
<evidence type="ECO:0000256" key="1">
    <source>
        <dbReference type="SAM" id="MobiDB-lite"/>
    </source>
</evidence>
<dbReference type="GeneID" id="87821500"/>
<evidence type="ECO:0000313" key="2">
    <source>
        <dbReference type="EMBL" id="KAK4140014.1"/>
    </source>
</evidence>
<organism evidence="2 3">
    <name type="scientific">Dichotomopilus funicola</name>
    <dbReference type="NCBI Taxonomy" id="1934379"/>
    <lineage>
        <taxon>Eukaryota</taxon>
        <taxon>Fungi</taxon>
        <taxon>Dikarya</taxon>
        <taxon>Ascomycota</taxon>
        <taxon>Pezizomycotina</taxon>
        <taxon>Sordariomycetes</taxon>
        <taxon>Sordariomycetidae</taxon>
        <taxon>Sordariales</taxon>
        <taxon>Chaetomiaceae</taxon>
        <taxon>Dichotomopilus</taxon>
    </lineage>
</organism>
<keyword evidence="3" id="KW-1185">Reference proteome</keyword>
<feature type="compositionally biased region" description="Basic and acidic residues" evidence="1">
    <location>
        <begin position="129"/>
        <end position="143"/>
    </location>
</feature>
<feature type="compositionally biased region" description="Low complexity" evidence="1">
    <location>
        <begin position="16"/>
        <end position="31"/>
    </location>
</feature>
<reference evidence="2" key="2">
    <citation type="submission" date="2023-05" db="EMBL/GenBank/DDBJ databases">
        <authorList>
            <consortium name="Lawrence Berkeley National Laboratory"/>
            <person name="Steindorff A."/>
            <person name="Hensen N."/>
            <person name="Bonometti L."/>
            <person name="Westerberg I."/>
            <person name="Brannstrom I.O."/>
            <person name="Guillou S."/>
            <person name="Cros-Aarteil S."/>
            <person name="Calhoun S."/>
            <person name="Haridas S."/>
            <person name="Kuo A."/>
            <person name="Mondo S."/>
            <person name="Pangilinan J."/>
            <person name="Riley R."/>
            <person name="Labutti K."/>
            <person name="Andreopoulos B."/>
            <person name="Lipzen A."/>
            <person name="Chen C."/>
            <person name="Yanf M."/>
            <person name="Daum C."/>
            <person name="Ng V."/>
            <person name="Clum A."/>
            <person name="Ohm R."/>
            <person name="Martin F."/>
            <person name="Silar P."/>
            <person name="Natvig D."/>
            <person name="Lalanne C."/>
            <person name="Gautier V."/>
            <person name="Ament-Velasquez S.L."/>
            <person name="Kruys A."/>
            <person name="Hutchinson M.I."/>
            <person name="Powell A.J."/>
            <person name="Barry K."/>
            <person name="Miller A.N."/>
            <person name="Grigoriev I.V."/>
            <person name="Debuchy R."/>
            <person name="Gladieux P."/>
            <person name="Thoren M.H."/>
            <person name="Johannesson H."/>
        </authorList>
    </citation>
    <scope>NUCLEOTIDE SEQUENCE</scope>
    <source>
        <strain evidence="2">CBS 141.50</strain>
    </source>
</reference>
<name>A0AAN6UW34_9PEZI</name>
<dbReference type="RefSeq" id="XP_062633385.1">
    <property type="nucleotide sequence ID" value="XM_062784887.1"/>
</dbReference>
<feature type="region of interest" description="Disordered" evidence="1">
    <location>
        <begin position="677"/>
        <end position="732"/>
    </location>
</feature>
<dbReference type="AlphaFoldDB" id="A0AAN6UW34"/>
<feature type="region of interest" description="Disordered" evidence="1">
    <location>
        <begin position="607"/>
        <end position="626"/>
    </location>
</feature>
<comment type="caution">
    <text evidence="2">The sequence shown here is derived from an EMBL/GenBank/DDBJ whole genome shotgun (WGS) entry which is preliminary data.</text>
</comment>
<feature type="region of interest" description="Disordered" evidence="1">
    <location>
        <begin position="1"/>
        <end position="92"/>
    </location>
</feature>
<reference evidence="2" key="1">
    <citation type="journal article" date="2023" name="Mol. Phylogenet. Evol.">
        <title>Genome-scale phylogeny and comparative genomics of the fungal order Sordariales.</title>
        <authorList>
            <person name="Hensen N."/>
            <person name="Bonometti L."/>
            <person name="Westerberg I."/>
            <person name="Brannstrom I.O."/>
            <person name="Guillou S."/>
            <person name="Cros-Aarteil S."/>
            <person name="Calhoun S."/>
            <person name="Haridas S."/>
            <person name="Kuo A."/>
            <person name="Mondo S."/>
            <person name="Pangilinan J."/>
            <person name="Riley R."/>
            <person name="LaButti K."/>
            <person name="Andreopoulos B."/>
            <person name="Lipzen A."/>
            <person name="Chen C."/>
            <person name="Yan M."/>
            <person name="Daum C."/>
            <person name="Ng V."/>
            <person name="Clum A."/>
            <person name="Steindorff A."/>
            <person name="Ohm R.A."/>
            <person name="Martin F."/>
            <person name="Silar P."/>
            <person name="Natvig D.O."/>
            <person name="Lalanne C."/>
            <person name="Gautier V."/>
            <person name="Ament-Velasquez S.L."/>
            <person name="Kruys A."/>
            <person name="Hutchinson M.I."/>
            <person name="Powell A.J."/>
            <person name="Barry K."/>
            <person name="Miller A.N."/>
            <person name="Grigoriev I.V."/>
            <person name="Debuchy R."/>
            <person name="Gladieux P."/>
            <person name="Hiltunen Thoren M."/>
            <person name="Johannesson H."/>
        </authorList>
    </citation>
    <scope>NUCLEOTIDE SEQUENCE</scope>
    <source>
        <strain evidence="2">CBS 141.50</strain>
    </source>
</reference>